<dbReference type="AlphaFoldDB" id="A0A8J4XWN3"/>
<name>A0A8J4XWN3_CHIOP</name>
<accession>A0A8J4XWN3</accession>
<feature type="region of interest" description="Disordered" evidence="1">
    <location>
        <begin position="1"/>
        <end position="22"/>
    </location>
</feature>
<protein>
    <submittedName>
        <fullName evidence="2">Uncharacterized protein</fullName>
    </submittedName>
</protein>
<sequence>MLRCSTANSFSGRGRHTGEDQTGHVWRSPCWMAVWKTLGDYLGASAGQPFKPKQACLWHCELFPDGLTPHKDQTRPPNHALHGKDAGDAHQGALVKPQAMMKVLRQGEGMAARSPTSHYGYHPRWKSGLIFLLHTEKKFFPFILRHESFCPRFFCSATELCRGVAPGAIGDMESLPPDFNTNSKSTATGRSKKAEVLHYPLTKPPNKTQRACEKGKEGQWAFWNPVAFGGGWLRGPGQGRLLGEFGEQ</sequence>
<evidence type="ECO:0000256" key="1">
    <source>
        <dbReference type="SAM" id="MobiDB-lite"/>
    </source>
</evidence>
<feature type="compositionally biased region" description="Polar residues" evidence="1">
    <location>
        <begin position="1"/>
        <end position="11"/>
    </location>
</feature>
<organism evidence="2 3">
    <name type="scientific">Chionoecetes opilio</name>
    <name type="common">Atlantic snow crab</name>
    <name type="synonym">Cancer opilio</name>
    <dbReference type="NCBI Taxonomy" id="41210"/>
    <lineage>
        <taxon>Eukaryota</taxon>
        <taxon>Metazoa</taxon>
        <taxon>Ecdysozoa</taxon>
        <taxon>Arthropoda</taxon>
        <taxon>Crustacea</taxon>
        <taxon>Multicrustacea</taxon>
        <taxon>Malacostraca</taxon>
        <taxon>Eumalacostraca</taxon>
        <taxon>Eucarida</taxon>
        <taxon>Decapoda</taxon>
        <taxon>Pleocyemata</taxon>
        <taxon>Brachyura</taxon>
        <taxon>Eubrachyura</taxon>
        <taxon>Majoidea</taxon>
        <taxon>Majidae</taxon>
        <taxon>Chionoecetes</taxon>
    </lineage>
</organism>
<dbReference type="EMBL" id="JACEEZ010021511">
    <property type="protein sequence ID" value="KAG0713414.1"/>
    <property type="molecule type" value="Genomic_DNA"/>
</dbReference>
<evidence type="ECO:0000313" key="3">
    <source>
        <dbReference type="Proteomes" id="UP000770661"/>
    </source>
</evidence>
<keyword evidence="3" id="KW-1185">Reference proteome</keyword>
<evidence type="ECO:0000313" key="2">
    <source>
        <dbReference type="EMBL" id="KAG0713414.1"/>
    </source>
</evidence>
<proteinExistence type="predicted"/>
<gene>
    <name evidence="2" type="ORF">GWK47_016280</name>
</gene>
<reference evidence="2" key="1">
    <citation type="submission" date="2020-07" db="EMBL/GenBank/DDBJ databases">
        <title>The High-quality genome of the commercially important snow crab, Chionoecetes opilio.</title>
        <authorList>
            <person name="Jeong J.-H."/>
            <person name="Ryu S."/>
        </authorList>
    </citation>
    <scope>NUCLEOTIDE SEQUENCE</scope>
    <source>
        <strain evidence="2">MADBK_172401_WGS</strain>
        <tissue evidence="2">Digestive gland</tissue>
    </source>
</reference>
<dbReference type="Proteomes" id="UP000770661">
    <property type="component" value="Unassembled WGS sequence"/>
</dbReference>
<comment type="caution">
    <text evidence="2">The sequence shown here is derived from an EMBL/GenBank/DDBJ whole genome shotgun (WGS) entry which is preliminary data.</text>
</comment>